<keyword evidence="2" id="KW-0812">Transmembrane</keyword>
<feature type="compositionally biased region" description="Low complexity" evidence="1">
    <location>
        <begin position="103"/>
        <end position="118"/>
    </location>
</feature>
<protein>
    <submittedName>
        <fullName evidence="3">LPXTG cell wall anchor domain-containing protein</fullName>
    </submittedName>
</protein>
<dbReference type="RefSeq" id="WP_331218394.1">
    <property type="nucleotide sequence ID" value="NZ_JAZGQK010000038.1"/>
</dbReference>
<name>A0ABU7S456_9ACTN</name>
<gene>
    <name evidence="3" type="ORF">V1633_33970</name>
</gene>
<evidence type="ECO:0000256" key="1">
    <source>
        <dbReference type="SAM" id="MobiDB-lite"/>
    </source>
</evidence>
<feature type="region of interest" description="Disordered" evidence="1">
    <location>
        <begin position="302"/>
        <end position="465"/>
    </location>
</feature>
<feature type="compositionally biased region" description="Low complexity" evidence="1">
    <location>
        <begin position="418"/>
        <end position="429"/>
    </location>
</feature>
<sequence>MRPSHHGHVSARSGPRRRVLAVVATLTVFGGLVGVTQTSNAGTERALAGQRAPVGCDPTSAPASTGTSEDAGGAGTATEGASPSASAPPDAVECEEQDGGEETPATPGAGSGSPSAGAPGNGLEPLGDNCDNSRLAAHTGFQEGDRCVSTAFGELGAAEQNPTLLIAEAPETVRAGERFRIVVSTRNLVRDRFLPAAQGGYYRESSLLNEEGLVRGHFHTSCRMLTSTNAAAEPAPVPAFFVATEDGKGGKEPDLVIVEVPGLPAGLAQCSSWAGDGSHRIPMMARANQIPALDSVRIWVQPAENDPPADDPGDNNPPADDPGDDNPPADNPGDDQPPADQPGDNNPPADDPGDDNPPADNPGDDQPPADQPGDDNPPADNPGDDNPPADQPGDNNPPANQPGGQPPAQQPDDDDEQSGNGQQPGGQQPEPEKSSGRPTPEATKPTPDGADAVAEPPVRQTNAGGSGGGLALTGANTIGFMVGGVLLLIAGTALLYLTRRRRAVRR</sequence>
<comment type="caution">
    <text evidence="3">The sequence shown here is derived from an EMBL/GenBank/DDBJ whole genome shotgun (WGS) entry which is preliminary data.</text>
</comment>
<evidence type="ECO:0000313" key="4">
    <source>
        <dbReference type="Proteomes" id="UP001332243"/>
    </source>
</evidence>
<reference evidence="3 4" key="1">
    <citation type="submission" date="2024-01" db="EMBL/GenBank/DDBJ databases">
        <title>Genome insights into Plantactinospora sonchi sp. nov.</title>
        <authorList>
            <person name="Wang L."/>
        </authorList>
    </citation>
    <scope>NUCLEOTIDE SEQUENCE [LARGE SCALE GENOMIC DNA]</scope>
    <source>
        <strain evidence="3 4">NEAU-QY2</strain>
    </source>
</reference>
<evidence type="ECO:0000313" key="3">
    <source>
        <dbReference type="EMBL" id="MEE6263497.1"/>
    </source>
</evidence>
<feature type="region of interest" description="Disordered" evidence="1">
    <location>
        <begin position="45"/>
        <end position="131"/>
    </location>
</feature>
<keyword evidence="2" id="KW-0472">Membrane</keyword>
<evidence type="ECO:0000256" key="2">
    <source>
        <dbReference type="SAM" id="Phobius"/>
    </source>
</evidence>
<keyword evidence="2" id="KW-1133">Transmembrane helix</keyword>
<feature type="compositionally biased region" description="Low complexity" evidence="1">
    <location>
        <begin position="384"/>
        <end position="403"/>
    </location>
</feature>
<feature type="compositionally biased region" description="Acidic residues" evidence="1">
    <location>
        <begin position="92"/>
        <end position="101"/>
    </location>
</feature>
<dbReference type="NCBIfam" id="TIGR01167">
    <property type="entry name" value="LPXTG_anchor"/>
    <property type="match status" value="1"/>
</dbReference>
<dbReference type="Proteomes" id="UP001332243">
    <property type="component" value="Unassembled WGS sequence"/>
</dbReference>
<proteinExistence type="predicted"/>
<organism evidence="3 4">
    <name type="scientific">Plantactinospora sonchi</name>
    <dbReference type="NCBI Taxonomy" id="1544735"/>
    <lineage>
        <taxon>Bacteria</taxon>
        <taxon>Bacillati</taxon>
        <taxon>Actinomycetota</taxon>
        <taxon>Actinomycetes</taxon>
        <taxon>Micromonosporales</taxon>
        <taxon>Micromonosporaceae</taxon>
        <taxon>Plantactinospora</taxon>
    </lineage>
</organism>
<accession>A0ABU7S456</accession>
<keyword evidence="4" id="KW-1185">Reference proteome</keyword>
<feature type="compositionally biased region" description="Low complexity" evidence="1">
    <location>
        <begin position="63"/>
        <end position="91"/>
    </location>
</feature>
<feature type="compositionally biased region" description="Low complexity" evidence="1">
    <location>
        <begin position="334"/>
        <end position="348"/>
    </location>
</feature>
<dbReference type="EMBL" id="JAZGQK010000038">
    <property type="protein sequence ID" value="MEE6263497.1"/>
    <property type="molecule type" value="Genomic_DNA"/>
</dbReference>
<feature type="transmembrane region" description="Helical" evidence="2">
    <location>
        <begin position="478"/>
        <end position="497"/>
    </location>
</feature>